<evidence type="ECO:0000313" key="8">
    <source>
        <dbReference type="Proteomes" id="UP000193411"/>
    </source>
</evidence>
<keyword evidence="8" id="KW-1185">Reference proteome</keyword>
<dbReference type="GO" id="GO:0008483">
    <property type="term" value="F:transaminase activity"/>
    <property type="evidence" value="ECO:0007669"/>
    <property type="project" value="UniProtKB-KW"/>
</dbReference>
<sequence>PPAAKRFKPAILARRLLSTSAPPGAVDEHLIPLYAKPQDLTLVRGQGALLFDTNGRRFIDFTAGIAVCSLGHADPQIAEVLYDQAKTWSMYPDFHNAFHGRSMGALSATPNRKYQALLSHLCPARDALELGGYCGILVEPFQGEGGIYPATTMWAEPHGRKWGHHWFPANAAPDVVTCAKPLGNGVPIGAVLTTAKVSSSLHPGAHGTTFGGNPLACRVAAHIMDRLTAPDLLTHVSNMGKVVQHRLTGMQSALGKDVVTNVRGMGLIAGLELASGDLAKKVVDGCRERGLLICTAGKAGNVMRIVPPLVIEQDVLEEGLAVLEEVVGNAAK</sequence>
<evidence type="ECO:0000256" key="4">
    <source>
        <dbReference type="ARBA" id="ARBA00022679"/>
    </source>
</evidence>
<dbReference type="GO" id="GO:0030170">
    <property type="term" value="F:pyridoxal phosphate binding"/>
    <property type="evidence" value="ECO:0007669"/>
    <property type="project" value="InterPro"/>
</dbReference>
<name>A0A1Y2I4V8_9FUNG</name>
<comment type="caution">
    <text evidence="7">The sequence shown here is derived from an EMBL/GenBank/DDBJ whole genome shotgun (WGS) entry which is preliminary data.</text>
</comment>
<keyword evidence="5 6" id="KW-0663">Pyridoxal phosphate</keyword>
<evidence type="ECO:0000313" key="7">
    <source>
        <dbReference type="EMBL" id="ORZ41081.1"/>
    </source>
</evidence>
<comment type="similarity">
    <text evidence="2 6">Belongs to the class-III pyridoxal-phosphate-dependent aminotransferase family.</text>
</comment>
<dbReference type="InterPro" id="IPR005814">
    <property type="entry name" value="Aminotrans_3"/>
</dbReference>
<dbReference type="InterPro" id="IPR015424">
    <property type="entry name" value="PyrdxlP-dep_Trfase"/>
</dbReference>
<evidence type="ECO:0000256" key="6">
    <source>
        <dbReference type="RuleBase" id="RU003560"/>
    </source>
</evidence>
<dbReference type="InterPro" id="IPR015421">
    <property type="entry name" value="PyrdxlP-dep_Trfase_major"/>
</dbReference>
<dbReference type="Proteomes" id="UP000193411">
    <property type="component" value="Unassembled WGS sequence"/>
</dbReference>
<gene>
    <name evidence="7" type="ORF">BCR44DRAFT_1424352</name>
</gene>
<evidence type="ECO:0000256" key="5">
    <source>
        <dbReference type="ARBA" id="ARBA00022898"/>
    </source>
</evidence>
<dbReference type="AlphaFoldDB" id="A0A1Y2I4V8"/>
<evidence type="ECO:0000256" key="2">
    <source>
        <dbReference type="ARBA" id="ARBA00008954"/>
    </source>
</evidence>
<comment type="cofactor">
    <cofactor evidence="1">
        <name>pyridoxal 5'-phosphate</name>
        <dbReference type="ChEBI" id="CHEBI:597326"/>
    </cofactor>
</comment>
<keyword evidence="3" id="KW-0032">Aminotransferase</keyword>
<dbReference type="GO" id="GO:0005759">
    <property type="term" value="C:mitochondrial matrix"/>
    <property type="evidence" value="ECO:0007669"/>
    <property type="project" value="TreeGrafter"/>
</dbReference>
<proteinExistence type="inferred from homology"/>
<evidence type="ECO:0000256" key="1">
    <source>
        <dbReference type="ARBA" id="ARBA00001933"/>
    </source>
</evidence>
<dbReference type="Gene3D" id="3.90.1150.10">
    <property type="entry name" value="Aspartate Aminotransferase, domain 1"/>
    <property type="match status" value="2"/>
</dbReference>
<accession>A0A1Y2I4V8</accession>
<dbReference type="PANTHER" id="PTHR11986">
    <property type="entry name" value="AMINOTRANSFERASE CLASS III"/>
    <property type="match status" value="1"/>
</dbReference>
<dbReference type="EMBL" id="MCFL01000002">
    <property type="protein sequence ID" value="ORZ41081.1"/>
    <property type="molecule type" value="Genomic_DNA"/>
</dbReference>
<dbReference type="OrthoDB" id="5419315at2759"/>
<dbReference type="STRING" id="765915.A0A1Y2I4V8"/>
<protein>
    <submittedName>
        <fullName evidence="7">Pyridoxal phosphate-dependent transferase</fullName>
    </submittedName>
</protein>
<dbReference type="Pfam" id="PF00202">
    <property type="entry name" value="Aminotran_3"/>
    <property type="match status" value="2"/>
</dbReference>
<dbReference type="GO" id="GO:0042802">
    <property type="term" value="F:identical protein binding"/>
    <property type="evidence" value="ECO:0007669"/>
    <property type="project" value="TreeGrafter"/>
</dbReference>
<reference evidence="7 8" key="1">
    <citation type="submission" date="2016-07" db="EMBL/GenBank/DDBJ databases">
        <title>Pervasive Adenine N6-methylation of Active Genes in Fungi.</title>
        <authorList>
            <consortium name="DOE Joint Genome Institute"/>
            <person name="Mondo S.J."/>
            <person name="Dannebaum R.O."/>
            <person name="Kuo R.C."/>
            <person name="Labutti K."/>
            <person name="Haridas S."/>
            <person name="Kuo A."/>
            <person name="Salamov A."/>
            <person name="Ahrendt S.R."/>
            <person name="Lipzen A."/>
            <person name="Sullivan W."/>
            <person name="Andreopoulos W.B."/>
            <person name="Clum A."/>
            <person name="Lindquist E."/>
            <person name="Daum C."/>
            <person name="Ramamoorthy G.K."/>
            <person name="Gryganskyi A."/>
            <person name="Culley D."/>
            <person name="Magnuson J.K."/>
            <person name="James T.Y."/>
            <person name="O'Malley M.A."/>
            <person name="Stajich J.E."/>
            <person name="Spatafora J.W."/>
            <person name="Visel A."/>
            <person name="Grigoriev I.V."/>
        </authorList>
    </citation>
    <scope>NUCLEOTIDE SEQUENCE [LARGE SCALE GENOMIC DNA]</scope>
    <source>
        <strain evidence="7 8">PL171</strain>
    </source>
</reference>
<keyword evidence="4 7" id="KW-0808">Transferase</keyword>
<feature type="non-terminal residue" evidence="7">
    <location>
        <position position="1"/>
    </location>
</feature>
<organism evidence="7 8">
    <name type="scientific">Catenaria anguillulae PL171</name>
    <dbReference type="NCBI Taxonomy" id="765915"/>
    <lineage>
        <taxon>Eukaryota</taxon>
        <taxon>Fungi</taxon>
        <taxon>Fungi incertae sedis</taxon>
        <taxon>Blastocladiomycota</taxon>
        <taxon>Blastocladiomycetes</taxon>
        <taxon>Blastocladiales</taxon>
        <taxon>Catenariaceae</taxon>
        <taxon>Catenaria</taxon>
    </lineage>
</organism>
<dbReference type="InterPro" id="IPR050103">
    <property type="entry name" value="Class-III_PLP-dep_AT"/>
</dbReference>
<dbReference type="PANTHER" id="PTHR11986:SF79">
    <property type="entry name" value="ACETYLORNITHINE AMINOTRANSFERASE, MITOCHONDRIAL"/>
    <property type="match status" value="1"/>
</dbReference>
<dbReference type="Gene3D" id="3.40.640.10">
    <property type="entry name" value="Type I PLP-dependent aspartate aminotransferase-like (Major domain)"/>
    <property type="match status" value="2"/>
</dbReference>
<dbReference type="SUPFAM" id="SSF53383">
    <property type="entry name" value="PLP-dependent transferases"/>
    <property type="match status" value="1"/>
</dbReference>
<dbReference type="PIRSF" id="PIRSF000521">
    <property type="entry name" value="Transaminase_4ab_Lys_Orn"/>
    <property type="match status" value="1"/>
</dbReference>
<dbReference type="InterPro" id="IPR015422">
    <property type="entry name" value="PyrdxlP-dep_Trfase_small"/>
</dbReference>
<evidence type="ECO:0000256" key="3">
    <source>
        <dbReference type="ARBA" id="ARBA00022576"/>
    </source>
</evidence>